<feature type="non-terminal residue" evidence="2">
    <location>
        <position position="1"/>
    </location>
</feature>
<dbReference type="AlphaFoldDB" id="A0A9P6QMP4"/>
<feature type="region of interest" description="Disordered" evidence="1">
    <location>
        <begin position="46"/>
        <end position="80"/>
    </location>
</feature>
<dbReference type="EMBL" id="JAAAIN010004384">
    <property type="protein sequence ID" value="KAG0281635.1"/>
    <property type="molecule type" value="Genomic_DNA"/>
</dbReference>
<gene>
    <name evidence="2" type="ORF">BGZ97_009231</name>
</gene>
<protein>
    <submittedName>
        <fullName evidence="2">Uncharacterized protein</fullName>
    </submittedName>
</protein>
<evidence type="ECO:0000313" key="2">
    <source>
        <dbReference type="EMBL" id="KAG0281635.1"/>
    </source>
</evidence>
<sequence>TLIASLPCLVALGRYVHHARTLRVEPIELAYLYNCMLAFETVRPPLSDKPTTAQPRPLRLPPANHQSRNIVPLPPMMNLR</sequence>
<comment type="caution">
    <text evidence="2">The sequence shown here is derived from an EMBL/GenBank/DDBJ whole genome shotgun (WGS) entry which is preliminary data.</text>
</comment>
<proteinExistence type="predicted"/>
<evidence type="ECO:0000313" key="3">
    <source>
        <dbReference type="Proteomes" id="UP000823405"/>
    </source>
</evidence>
<accession>A0A9P6QMP4</accession>
<reference evidence="2" key="1">
    <citation type="journal article" date="2020" name="Fungal Divers.">
        <title>Resolving the Mortierellaceae phylogeny through synthesis of multi-gene phylogenetics and phylogenomics.</title>
        <authorList>
            <person name="Vandepol N."/>
            <person name="Liber J."/>
            <person name="Desiro A."/>
            <person name="Na H."/>
            <person name="Kennedy M."/>
            <person name="Barry K."/>
            <person name="Grigoriev I.V."/>
            <person name="Miller A.N."/>
            <person name="O'Donnell K."/>
            <person name="Stajich J.E."/>
            <person name="Bonito G."/>
        </authorList>
    </citation>
    <scope>NUCLEOTIDE SEQUENCE</scope>
    <source>
        <strain evidence="2">NVP60</strain>
    </source>
</reference>
<name>A0A9P6QMP4_9FUNG</name>
<evidence type="ECO:0000256" key="1">
    <source>
        <dbReference type="SAM" id="MobiDB-lite"/>
    </source>
</evidence>
<dbReference type="Proteomes" id="UP000823405">
    <property type="component" value="Unassembled WGS sequence"/>
</dbReference>
<organism evidence="2 3">
    <name type="scientific">Linnemannia gamsii</name>
    <dbReference type="NCBI Taxonomy" id="64522"/>
    <lineage>
        <taxon>Eukaryota</taxon>
        <taxon>Fungi</taxon>
        <taxon>Fungi incertae sedis</taxon>
        <taxon>Mucoromycota</taxon>
        <taxon>Mortierellomycotina</taxon>
        <taxon>Mortierellomycetes</taxon>
        <taxon>Mortierellales</taxon>
        <taxon>Mortierellaceae</taxon>
        <taxon>Linnemannia</taxon>
    </lineage>
</organism>
<keyword evidence="3" id="KW-1185">Reference proteome</keyword>